<reference evidence="1 2" key="1">
    <citation type="submission" date="2022-01" db="EMBL/GenBank/DDBJ databases">
        <title>VMRC isolate genome collection.</title>
        <authorList>
            <person name="France M."/>
            <person name="Rutt L."/>
            <person name="Humphrys M."/>
            <person name="Ravel J."/>
        </authorList>
    </citation>
    <scope>NUCLEOTIDE SEQUENCE [LARGE SCALE GENOMIC DNA]</scope>
    <source>
        <strain evidence="1 2">C0030B4</strain>
    </source>
</reference>
<organism evidence="1 2">
    <name type="scientific">Limosilactobacillus vaginalis</name>
    <dbReference type="NCBI Taxonomy" id="1633"/>
    <lineage>
        <taxon>Bacteria</taxon>
        <taxon>Bacillati</taxon>
        <taxon>Bacillota</taxon>
        <taxon>Bacilli</taxon>
        <taxon>Lactobacillales</taxon>
        <taxon>Lactobacillaceae</taxon>
        <taxon>Limosilactobacillus</taxon>
    </lineage>
</organism>
<keyword evidence="2" id="KW-1185">Reference proteome</keyword>
<comment type="caution">
    <text evidence="1">The sequence shown here is derived from an EMBL/GenBank/DDBJ whole genome shotgun (WGS) entry which is preliminary data.</text>
</comment>
<sequence>MGPEADLIMQVKKALHQVRAPVYYDGQKHDAKYPQVIIDLSNIQNEPRSYKGIEETKLTISVDVYSKPERLDLLFDISNQVRNIMQQVRCAHWQSKFEDYSGRILDDESYQGQSLKRTAFLFDFITYGIAIKKGND</sequence>
<protein>
    <recommendedName>
        <fullName evidence="3">DUF3168 domain-containing protein</fullName>
    </recommendedName>
</protein>
<name>A0ABT4K7X5_9LACO</name>
<proteinExistence type="predicted"/>
<dbReference type="Proteomes" id="UP001527392">
    <property type="component" value="Unassembled WGS sequence"/>
</dbReference>
<evidence type="ECO:0008006" key="3">
    <source>
        <dbReference type="Google" id="ProtNLM"/>
    </source>
</evidence>
<accession>A0ABT4K7X5</accession>
<dbReference type="EMBL" id="JAKHMS010000016">
    <property type="protein sequence ID" value="MCZ3781837.1"/>
    <property type="molecule type" value="Genomic_DNA"/>
</dbReference>
<dbReference type="RefSeq" id="WP_124031715.1">
    <property type="nucleotide sequence ID" value="NZ_CAKMAX010000006.1"/>
</dbReference>
<evidence type="ECO:0000313" key="1">
    <source>
        <dbReference type="EMBL" id="MCZ3781837.1"/>
    </source>
</evidence>
<evidence type="ECO:0000313" key="2">
    <source>
        <dbReference type="Proteomes" id="UP001527392"/>
    </source>
</evidence>
<gene>
    <name evidence="1" type="ORF">L2504_06795</name>
</gene>